<dbReference type="RefSeq" id="WP_038143819.1">
    <property type="nucleotide sequence ID" value="NZ_AQRC01000002.1"/>
</dbReference>
<accession>A0A085U012</accession>
<evidence type="ECO:0000256" key="5">
    <source>
        <dbReference type="ARBA" id="ARBA00023136"/>
    </source>
</evidence>
<dbReference type="PANTHER" id="PTHR11048:SF5">
    <property type="entry name" value="DECAPRENYL-PHOSPHATE PHOSPHORIBOSYLTRANSFERASE"/>
    <property type="match status" value="1"/>
</dbReference>
<dbReference type="Pfam" id="PF12710">
    <property type="entry name" value="HAD"/>
    <property type="match status" value="1"/>
</dbReference>
<dbReference type="SUPFAM" id="SSF56784">
    <property type="entry name" value="HAD-like"/>
    <property type="match status" value="1"/>
</dbReference>
<evidence type="ECO:0000256" key="2">
    <source>
        <dbReference type="ARBA" id="ARBA00022475"/>
    </source>
</evidence>
<dbReference type="PANTHER" id="PTHR11048">
    <property type="entry name" value="PRENYLTRANSFERASES"/>
    <property type="match status" value="1"/>
</dbReference>
<dbReference type="EMBL" id="AQRC01000002">
    <property type="protein sequence ID" value="KFE36309.1"/>
    <property type="molecule type" value="Genomic_DNA"/>
</dbReference>
<keyword evidence="2" id="KW-1003">Cell membrane</keyword>
<keyword evidence="5 6" id="KW-0472">Membrane</keyword>
<feature type="transmembrane region" description="Helical" evidence="6">
    <location>
        <begin position="458"/>
        <end position="475"/>
    </location>
</feature>
<comment type="caution">
    <text evidence="7">The sequence shown here is derived from an EMBL/GenBank/DDBJ whole genome shotgun (WGS) entry which is preliminary data.</text>
</comment>
<feature type="transmembrane region" description="Helical" evidence="6">
    <location>
        <begin position="272"/>
        <end position="302"/>
    </location>
</feature>
<dbReference type="STRING" id="1317124.DW2_03334"/>
<protein>
    <recommendedName>
        <fullName evidence="9">UbiA prenyltransferase</fullName>
    </recommendedName>
</protein>
<dbReference type="eggNOG" id="COG0560">
    <property type="taxonomic scope" value="Bacteria"/>
</dbReference>
<dbReference type="InterPro" id="IPR044878">
    <property type="entry name" value="UbiA_sf"/>
</dbReference>
<feature type="transmembrane region" description="Helical" evidence="6">
    <location>
        <begin position="421"/>
        <end position="438"/>
    </location>
</feature>
<dbReference type="InterPro" id="IPR036412">
    <property type="entry name" value="HAD-like_sf"/>
</dbReference>
<evidence type="ECO:0008006" key="9">
    <source>
        <dbReference type="Google" id="ProtNLM"/>
    </source>
</evidence>
<keyword evidence="4 6" id="KW-1133">Transmembrane helix</keyword>
<reference evidence="7 8" key="2">
    <citation type="journal article" date="2015" name="Antonie Van Leeuwenhoek">
        <title>Thioclava indica sp. nov., isolated from surface seawater of the Indian Ocean.</title>
        <authorList>
            <person name="Liu Y."/>
            <person name="Lai Q."/>
            <person name="Du J."/>
            <person name="Xu H."/>
            <person name="Jiang L."/>
            <person name="Shao Z."/>
        </authorList>
    </citation>
    <scope>NUCLEOTIDE SEQUENCE [LARGE SCALE GENOMIC DNA]</scope>
    <source>
        <strain evidence="7 8">13D2W-2</strain>
    </source>
</reference>
<dbReference type="NCBIfam" id="NF006088">
    <property type="entry name" value="PRK08238.1"/>
    <property type="match status" value="1"/>
</dbReference>
<feature type="transmembrane region" description="Helical" evidence="6">
    <location>
        <begin position="340"/>
        <end position="358"/>
    </location>
</feature>
<dbReference type="InterPro" id="IPR023214">
    <property type="entry name" value="HAD_sf"/>
</dbReference>
<organism evidence="7 8">
    <name type="scientific">Thioclava atlantica</name>
    <dbReference type="NCBI Taxonomy" id="1317124"/>
    <lineage>
        <taxon>Bacteria</taxon>
        <taxon>Pseudomonadati</taxon>
        <taxon>Pseudomonadota</taxon>
        <taxon>Alphaproteobacteria</taxon>
        <taxon>Rhodobacterales</taxon>
        <taxon>Paracoccaceae</taxon>
        <taxon>Thioclava</taxon>
    </lineage>
</organism>
<evidence type="ECO:0000313" key="8">
    <source>
        <dbReference type="Proteomes" id="UP000028607"/>
    </source>
</evidence>
<dbReference type="Gene3D" id="1.10.357.140">
    <property type="entry name" value="UbiA prenyltransferase"/>
    <property type="match status" value="1"/>
</dbReference>
<dbReference type="GO" id="GO:0009247">
    <property type="term" value="P:glycolipid biosynthetic process"/>
    <property type="evidence" value="ECO:0007669"/>
    <property type="project" value="TreeGrafter"/>
</dbReference>
<comment type="subcellular location">
    <subcellularLocation>
        <location evidence="1">Membrane</location>
        <topology evidence="1">Multi-pass membrane protein</topology>
    </subcellularLocation>
</comment>
<evidence type="ECO:0000313" key="7">
    <source>
        <dbReference type="EMBL" id="KFE36309.1"/>
    </source>
</evidence>
<dbReference type="eggNOG" id="COG0382">
    <property type="taxonomic scope" value="Bacteria"/>
</dbReference>
<dbReference type="Gene3D" id="3.40.50.1000">
    <property type="entry name" value="HAD superfamily/HAD-like"/>
    <property type="match status" value="1"/>
</dbReference>
<gene>
    <name evidence="7" type="ORF">DW2_03334</name>
</gene>
<evidence type="ECO:0000256" key="6">
    <source>
        <dbReference type="SAM" id="Phobius"/>
    </source>
</evidence>
<proteinExistence type="predicted"/>
<name>A0A085U012_9RHOB</name>
<dbReference type="InterPro" id="IPR000537">
    <property type="entry name" value="UbiA_prenyltransferase"/>
</dbReference>
<dbReference type="Pfam" id="PF01040">
    <property type="entry name" value="UbiA"/>
    <property type="match status" value="1"/>
</dbReference>
<evidence type="ECO:0000256" key="1">
    <source>
        <dbReference type="ARBA" id="ARBA00004141"/>
    </source>
</evidence>
<reference evidence="8" key="1">
    <citation type="submission" date="2013-04" db="EMBL/GenBank/DDBJ databases">
        <title>Thioclava sp. 13D2W-2 Genome Sequencing.</title>
        <authorList>
            <person name="Lai Q."/>
            <person name="Li G."/>
            <person name="Shao Z."/>
        </authorList>
    </citation>
    <scope>NUCLEOTIDE SEQUENCE [LARGE SCALE GENOMIC DNA]</scope>
    <source>
        <strain evidence="8">13D2W-2</strain>
    </source>
</reference>
<feature type="transmembrane region" description="Helical" evidence="6">
    <location>
        <begin position="387"/>
        <end position="409"/>
    </location>
</feature>
<dbReference type="InterPro" id="IPR039653">
    <property type="entry name" value="Prenyltransferase"/>
</dbReference>
<feature type="transmembrane region" description="Helical" evidence="6">
    <location>
        <begin position="217"/>
        <end position="240"/>
    </location>
</feature>
<dbReference type="CDD" id="cd13963">
    <property type="entry name" value="PT_UbiA_2"/>
    <property type="match status" value="1"/>
</dbReference>
<keyword evidence="8" id="KW-1185">Reference proteome</keyword>
<dbReference type="Proteomes" id="UP000028607">
    <property type="component" value="Unassembled WGS sequence"/>
</dbReference>
<keyword evidence="3 6" id="KW-0812">Transmembrane</keyword>
<sequence>MPDTSREILIVDLDGTLLRSNMLFESFWSAFGRDWRTPFFSAAALLGGRAALKRHLATAAEVDATTLPYDQSVVAFIEEWRQAGGRAALVTASDQGFAEAIAAHLGIFDEVHGSDGKLNLKGENKGRFLEERFGTKGFAYMGDAPADLPVWKRAARAVTVNANGGLRRGAEGVCDEVEHLTTGKRAIRPYLKALRPHQWLKNTLVFLPMLAGHQFDAATVLASVLAFICFSLVASSVYVLNDLLDLGADRAHPRKRRRPFASGDIPLGYGTWLAGTLILLGVLTAAMIGREFLFVMAGYYLLTTAYSLHLKRRIVLDICVLAGLYTIRIIAGGVATGIPLSVWLLAFSVFFFLSLAAVKRQAELIDSAERGKLQASGRGYHVDDLPIISMIAIGAGYVSVLVMAMYVNAPSTIELYARPEALWGVCIVLLYWISRTVMVAHRGQMHDDPVVFAAKDRTSQICLLIIIAFIVGGAQA</sequence>
<dbReference type="CDD" id="cd07519">
    <property type="entry name" value="HAD_PTase"/>
    <property type="match status" value="1"/>
</dbReference>
<dbReference type="PATRIC" id="fig|1317124.6.peg.672"/>
<dbReference type="GO" id="GO:0005886">
    <property type="term" value="C:plasma membrane"/>
    <property type="evidence" value="ECO:0007669"/>
    <property type="project" value="TreeGrafter"/>
</dbReference>
<dbReference type="GO" id="GO:0016765">
    <property type="term" value="F:transferase activity, transferring alkyl or aryl (other than methyl) groups"/>
    <property type="evidence" value="ECO:0007669"/>
    <property type="project" value="InterPro"/>
</dbReference>
<evidence type="ECO:0000256" key="3">
    <source>
        <dbReference type="ARBA" id="ARBA00022692"/>
    </source>
</evidence>
<evidence type="ECO:0000256" key="4">
    <source>
        <dbReference type="ARBA" id="ARBA00022989"/>
    </source>
</evidence>
<dbReference type="AlphaFoldDB" id="A0A085U012"/>